<proteinExistence type="predicted"/>
<feature type="compositionally biased region" description="Basic and acidic residues" evidence="1">
    <location>
        <begin position="85"/>
        <end position="106"/>
    </location>
</feature>
<name>A0A1B8GXY0_9PEZI</name>
<dbReference type="GeneID" id="28834478"/>
<sequence length="702" mass="75964">MSPLRRRSSRIRGSKNTPYKRNEPTSNNLAPIGEQEGTPSRGAAARSTFDVVEASPQVPNTPTTAGRIKPPREEMHPSKNQQSTTKKEDEGIRHGFTDIGARKPETPSKLNINSSSEFEFRFAKPAPSLGPEAQQMMDEIREDARRIKAELAAKRDEEIAMNGGDILGVLSGRKFAQPKGKAGRYSDVHMAEFKKMDSIAAHPSAFRAQPGRITPVAKSLKRTQSKANLADRDVNPAKQTTPLAKTLKRTQSKANLADRDASPAKQTIKLVRPSVCPDNEAPAKRARQMGARDTSFARPSSRDANMQPPSKPSTPTTGRTANFLNSLSTPTQSSLARAAGIKQDGTPQNVLRRSPSKIALTPGLVKSATMNNLSSLSRSESTHKFTDKMKSILRRPTAHADNTMPPPPSSIPSLMKSPSRANLRQEIPSAPATPTAKTLPRSKSTKHVNFTPTTATKNEPHHSPTPLKSNIPRSKSFANLNSVAYPTLPSASKSVTRPTEKQPESTITYPSLPQLPSSPTLSRTPLQPIAVVPAIPAVPGVFTFTSGQTIKFGTPPVPPQQRNLGTSPGQSSIRQVRSSILPPTAMPGAFPDADKENEAPAIPHGLANKKRARAASPDEMDVTAPEMKKKRARVAESADEGQEERSPKKRRGNVMEGEVETMAKKIVKEQMAPKSSIPSPARRAGGLSLSRLKMLAMPKSRR</sequence>
<feature type="compositionally biased region" description="Polar residues" evidence="1">
    <location>
        <begin position="302"/>
        <end position="326"/>
    </location>
</feature>
<feature type="compositionally biased region" description="Polar residues" evidence="1">
    <location>
        <begin position="447"/>
        <end position="457"/>
    </location>
</feature>
<feature type="compositionally biased region" description="Low complexity" evidence="1">
    <location>
        <begin position="510"/>
        <end position="519"/>
    </location>
</feature>
<gene>
    <name evidence="2" type="ORF">VE01_01092</name>
</gene>
<dbReference type="RefSeq" id="XP_018134411.1">
    <property type="nucleotide sequence ID" value="XM_018270619.2"/>
</dbReference>
<keyword evidence="3" id="KW-1185">Reference proteome</keyword>
<dbReference type="AlphaFoldDB" id="A0A1B8GXY0"/>
<feature type="region of interest" description="Disordered" evidence="1">
    <location>
        <begin position="395"/>
        <end position="473"/>
    </location>
</feature>
<evidence type="ECO:0000313" key="3">
    <source>
        <dbReference type="Proteomes" id="UP000091956"/>
    </source>
</evidence>
<feature type="region of interest" description="Disordered" evidence="1">
    <location>
        <begin position="239"/>
        <end position="326"/>
    </location>
</feature>
<feature type="region of interest" description="Disordered" evidence="1">
    <location>
        <begin position="608"/>
        <end position="702"/>
    </location>
</feature>
<dbReference type="Proteomes" id="UP000091956">
    <property type="component" value="Unassembled WGS sequence"/>
</dbReference>
<dbReference type="STRING" id="342668.A0A1B8GXY0"/>
<feature type="region of interest" description="Disordered" evidence="1">
    <location>
        <begin position="552"/>
        <end position="571"/>
    </location>
</feature>
<evidence type="ECO:0000256" key="1">
    <source>
        <dbReference type="SAM" id="MobiDB-lite"/>
    </source>
</evidence>
<accession>A0A1B8GXY0</accession>
<feature type="region of interest" description="Disordered" evidence="1">
    <location>
        <begin position="1"/>
        <end position="114"/>
    </location>
</feature>
<reference evidence="2 3" key="1">
    <citation type="submission" date="2016-03" db="EMBL/GenBank/DDBJ databases">
        <title>Comparative genomics of Pseudogymnoascus destructans, the fungus causing white-nose syndrome of bats.</title>
        <authorList>
            <person name="Palmer J.M."/>
            <person name="Drees K.P."/>
            <person name="Foster J.T."/>
            <person name="Lindner D.L."/>
        </authorList>
    </citation>
    <scope>NUCLEOTIDE SEQUENCE [LARGE SCALE GENOMIC DNA]</scope>
    <source>
        <strain evidence="2 3">UAMH 10579</strain>
    </source>
</reference>
<feature type="compositionally biased region" description="Polar residues" evidence="1">
    <location>
        <begin position="14"/>
        <end position="29"/>
    </location>
</feature>
<reference evidence="3" key="2">
    <citation type="journal article" date="2018" name="Nat. Commun.">
        <title>Extreme sensitivity to ultraviolet light in the fungal pathogen causing white-nose syndrome of bats.</title>
        <authorList>
            <person name="Palmer J.M."/>
            <person name="Drees K.P."/>
            <person name="Foster J.T."/>
            <person name="Lindner D.L."/>
        </authorList>
    </citation>
    <scope>NUCLEOTIDE SEQUENCE [LARGE SCALE GENOMIC DNA]</scope>
    <source>
        <strain evidence="3">UAMH 10579</strain>
    </source>
</reference>
<dbReference type="EMBL" id="KV460208">
    <property type="protein sequence ID" value="OBU00679.1"/>
    <property type="molecule type" value="Genomic_DNA"/>
</dbReference>
<dbReference type="OrthoDB" id="5204833at2759"/>
<evidence type="ECO:0000313" key="2">
    <source>
        <dbReference type="EMBL" id="OBU00679.1"/>
    </source>
</evidence>
<feature type="compositionally biased region" description="Basic residues" evidence="1">
    <location>
        <begin position="1"/>
        <end position="13"/>
    </location>
</feature>
<organism evidence="2 3">
    <name type="scientific">Pseudogymnoascus verrucosus</name>
    <dbReference type="NCBI Taxonomy" id="342668"/>
    <lineage>
        <taxon>Eukaryota</taxon>
        <taxon>Fungi</taxon>
        <taxon>Dikarya</taxon>
        <taxon>Ascomycota</taxon>
        <taxon>Pezizomycotina</taxon>
        <taxon>Leotiomycetes</taxon>
        <taxon>Thelebolales</taxon>
        <taxon>Thelebolaceae</taxon>
        <taxon>Pseudogymnoascus</taxon>
    </lineage>
</organism>
<protein>
    <submittedName>
        <fullName evidence="2">Uncharacterized protein</fullName>
    </submittedName>
</protein>
<feature type="region of interest" description="Disordered" evidence="1">
    <location>
        <begin position="488"/>
        <end position="519"/>
    </location>
</feature>
<feature type="compositionally biased region" description="Polar residues" evidence="1">
    <location>
        <begin position="488"/>
        <end position="497"/>
    </location>
</feature>
<feature type="compositionally biased region" description="Polar residues" evidence="1">
    <location>
        <begin position="560"/>
        <end position="571"/>
    </location>
</feature>